<comment type="function">
    <text evidence="9">Facilitates transcription termination by a mechanism that involves Rho binding to the nascent RNA, activation of Rho's RNA-dependent ATPase activity, and release of the mRNA from the DNA template.</text>
</comment>
<evidence type="ECO:0000256" key="2">
    <source>
        <dbReference type="ARBA" id="ARBA00022741"/>
    </source>
</evidence>
<evidence type="ECO:0000256" key="8">
    <source>
        <dbReference type="ARBA" id="ARBA00023163"/>
    </source>
</evidence>
<feature type="compositionally biased region" description="Basic and acidic residues" evidence="12">
    <location>
        <begin position="1"/>
        <end position="19"/>
    </location>
</feature>
<feature type="compositionally biased region" description="Basic and acidic residues" evidence="12">
    <location>
        <begin position="196"/>
        <end position="211"/>
    </location>
</feature>
<dbReference type="SUPFAM" id="SSF52540">
    <property type="entry name" value="P-loop containing nucleoside triphosphate hydrolases"/>
    <property type="match status" value="1"/>
</dbReference>
<accession>A0ABR9HL40</accession>
<feature type="domain" description="Rho RNA-BD" evidence="13">
    <location>
        <begin position="287"/>
        <end position="362"/>
    </location>
</feature>
<feature type="compositionally biased region" description="Low complexity" evidence="12">
    <location>
        <begin position="175"/>
        <end position="190"/>
    </location>
</feature>
<dbReference type="InterPro" id="IPR003593">
    <property type="entry name" value="AAA+_ATPase"/>
</dbReference>
<dbReference type="InterPro" id="IPR004665">
    <property type="entry name" value="Term_rho"/>
</dbReference>
<dbReference type="Pfam" id="PF07497">
    <property type="entry name" value="Rho_RNA_bind"/>
    <property type="match status" value="1"/>
</dbReference>
<evidence type="ECO:0000256" key="11">
    <source>
        <dbReference type="PROSITE-ProRule" id="PRU01203"/>
    </source>
</evidence>
<dbReference type="SMART" id="SM00382">
    <property type="entry name" value="AAA"/>
    <property type="match status" value="1"/>
</dbReference>
<evidence type="ECO:0000256" key="4">
    <source>
        <dbReference type="ARBA" id="ARBA00022806"/>
    </source>
</evidence>
<comment type="similarity">
    <text evidence="9 11">Belongs to the Rho family.</text>
</comment>
<dbReference type="InterPro" id="IPR041703">
    <property type="entry name" value="Rho_factor_ATP-bd"/>
</dbReference>
<name>A0ABR9HL40_9ACTN</name>
<dbReference type="InterPro" id="IPR027417">
    <property type="entry name" value="P-loop_NTPase"/>
</dbReference>
<keyword evidence="4 9" id="KW-0347">Helicase</keyword>
<dbReference type="EMBL" id="JADBDY010000001">
    <property type="protein sequence ID" value="MBE1459762.1"/>
    <property type="molecule type" value="Genomic_DNA"/>
</dbReference>
<dbReference type="Pfam" id="PF00006">
    <property type="entry name" value="ATP-synt_ab"/>
    <property type="match status" value="1"/>
</dbReference>
<keyword evidence="2 9" id="KW-0547">Nucleotide-binding</keyword>
<comment type="caution">
    <text evidence="9">Lacks conserved residue(s) required for the propagation of feature annotation.</text>
</comment>
<dbReference type="InterPro" id="IPR000194">
    <property type="entry name" value="ATPase_F1/V1/A1_a/bsu_nucl-bd"/>
</dbReference>
<evidence type="ECO:0000256" key="9">
    <source>
        <dbReference type="HAMAP-Rule" id="MF_01884"/>
    </source>
</evidence>
<gene>
    <name evidence="9" type="primary">rho</name>
    <name evidence="14" type="ORF">H4W79_003976</name>
</gene>
<dbReference type="NCBIfam" id="TIGR00767">
    <property type="entry name" value="rho"/>
    <property type="match status" value="1"/>
</dbReference>
<evidence type="ECO:0000256" key="1">
    <source>
        <dbReference type="ARBA" id="ARBA00022472"/>
    </source>
</evidence>
<dbReference type="Pfam" id="PF07498">
    <property type="entry name" value="Rho_N"/>
    <property type="match status" value="1"/>
</dbReference>
<dbReference type="InterPro" id="IPR011113">
    <property type="entry name" value="Rho_RNA-bd"/>
</dbReference>
<keyword evidence="7 9" id="KW-0805">Transcription regulation</keyword>
<feature type="compositionally biased region" description="Basic and acidic residues" evidence="12">
    <location>
        <begin position="161"/>
        <end position="174"/>
    </location>
</feature>
<evidence type="ECO:0000256" key="5">
    <source>
        <dbReference type="ARBA" id="ARBA00022840"/>
    </source>
</evidence>
<evidence type="ECO:0000259" key="13">
    <source>
        <dbReference type="PROSITE" id="PS51856"/>
    </source>
</evidence>
<reference evidence="14 15" key="1">
    <citation type="submission" date="2020-10" db="EMBL/GenBank/DDBJ databases">
        <title>Sequencing the genomes of 1000 actinobacteria strains.</title>
        <authorList>
            <person name="Klenk H.-P."/>
        </authorList>
    </citation>
    <scope>NUCLEOTIDE SEQUENCE [LARGE SCALE GENOMIC DNA]</scope>
    <source>
        <strain evidence="14 15">DSM 45157</strain>
    </source>
</reference>
<dbReference type="CDD" id="cd04459">
    <property type="entry name" value="Rho_CSD"/>
    <property type="match status" value="1"/>
</dbReference>
<dbReference type="PANTHER" id="PTHR46425:SF1">
    <property type="entry name" value="TRANSCRIPTION TERMINATION FACTOR RHO"/>
    <property type="match status" value="1"/>
</dbReference>
<dbReference type="Gene3D" id="1.10.720.10">
    <property type="match status" value="1"/>
</dbReference>
<dbReference type="SUPFAM" id="SSF50249">
    <property type="entry name" value="Nucleic acid-binding proteins"/>
    <property type="match status" value="1"/>
</dbReference>
<protein>
    <recommendedName>
        <fullName evidence="9 10">Transcription termination factor Rho</fullName>
        <ecNumber evidence="9 10">3.6.4.-</ecNumber>
    </recommendedName>
    <alternativeName>
        <fullName evidence="9">ATP-dependent helicase Rho</fullName>
    </alternativeName>
</protein>
<evidence type="ECO:0000256" key="6">
    <source>
        <dbReference type="ARBA" id="ARBA00022884"/>
    </source>
</evidence>
<dbReference type="SMART" id="SM00357">
    <property type="entry name" value="CSP"/>
    <property type="match status" value="1"/>
</dbReference>
<evidence type="ECO:0000313" key="15">
    <source>
        <dbReference type="Proteomes" id="UP000598217"/>
    </source>
</evidence>
<dbReference type="Proteomes" id="UP000598217">
    <property type="component" value="Unassembled WGS sequence"/>
</dbReference>
<keyword evidence="3 9" id="KW-0378">Hydrolase</keyword>
<dbReference type="Gene3D" id="2.40.50.140">
    <property type="entry name" value="Nucleic acid-binding proteins"/>
    <property type="match status" value="1"/>
</dbReference>
<dbReference type="InterPro" id="IPR012340">
    <property type="entry name" value="NA-bd_OB-fold"/>
</dbReference>
<feature type="compositionally biased region" description="Basic and acidic residues" evidence="12">
    <location>
        <begin position="123"/>
        <end position="137"/>
    </location>
</feature>
<evidence type="ECO:0000256" key="7">
    <source>
        <dbReference type="ARBA" id="ARBA00023015"/>
    </source>
</evidence>
<dbReference type="NCBIfam" id="NF006886">
    <property type="entry name" value="PRK09376.1"/>
    <property type="match status" value="1"/>
</dbReference>
<organism evidence="14 15">
    <name type="scientific">Nocardiopsis terrae</name>
    <dbReference type="NCBI Taxonomy" id="372655"/>
    <lineage>
        <taxon>Bacteria</taxon>
        <taxon>Bacillati</taxon>
        <taxon>Actinomycetota</taxon>
        <taxon>Actinomycetes</taxon>
        <taxon>Streptosporangiales</taxon>
        <taxon>Nocardiopsidaceae</taxon>
        <taxon>Nocardiopsis</taxon>
    </lineage>
</organism>
<feature type="compositionally biased region" description="Low complexity" evidence="12">
    <location>
        <begin position="20"/>
        <end position="42"/>
    </location>
</feature>
<dbReference type="InterPro" id="IPR011112">
    <property type="entry name" value="Rho-like_N"/>
</dbReference>
<keyword evidence="15" id="KW-1185">Reference proteome</keyword>
<dbReference type="RefSeq" id="WP_191274482.1">
    <property type="nucleotide sequence ID" value="NZ_BMXJ01000007.1"/>
</dbReference>
<keyword evidence="1 9" id="KW-0806">Transcription termination</keyword>
<dbReference type="InterPro" id="IPR011129">
    <property type="entry name" value="CSD"/>
</dbReference>
<evidence type="ECO:0000256" key="3">
    <source>
        <dbReference type="ARBA" id="ARBA00022801"/>
    </source>
</evidence>
<evidence type="ECO:0000256" key="12">
    <source>
        <dbReference type="SAM" id="MobiDB-lite"/>
    </source>
</evidence>
<keyword evidence="5 9" id="KW-0067">ATP-binding</keyword>
<dbReference type="HAMAP" id="MF_01884">
    <property type="entry name" value="Rho"/>
    <property type="match status" value="1"/>
</dbReference>
<feature type="region of interest" description="Disordered" evidence="12">
    <location>
        <begin position="1"/>
        <end position="281"/>
    </location>
</feature>
<dbReference type="CDD" id="cd01128">
    <property type="entry name" value="rho_factor_C"/>
    <property type="match status" value="1"/>
</dbReference>
<comment type="caution">
    <text evidence="14">The sequence shown here is derived from an EMBL/GenBank/DDBJ whole genome shotgun (WGS) entry which is preliminary data.</text>
</comment>
<feature type="compositionally biased region" description="Low complexity" evidence="12">
    <location>
        <begin position="224"/>
        <end position="234"/>
    </location>
</feature>
<feature type="binding site" evidence="9">
    <location>
        <begin position="417"/>
        <end position="422"/>
    </location>
    <ligand>
        <name>ATP</name>
        <dbReference type="ChEBI" id="CHEBI:30616"/>
    </ligand>
</feature>
<dbReference type="PROSITE" id="PS51856">
    <property type="entry name" value="RHO_RNA_BD"/>
    <property type="match status" value="1"/>
</dbReference>
<evidence type="ECO:0000313" key="14">
    <source>
        <dbReference type="EMBL" id="MBE1459762.1"/>
    </source>
</evidence>
<dbReference type="Gene3D" id="3.40.50.300">
    <property type="entry name" value="P-loop containing nucleotide triphosphate hydrolases"/>
    <property type="match status" value="1"/>
</dbReference>
<proteinExistence type="inferred from homology"/>
<keyword evidence="8 9" id="KW-0804">Transcription</keyword>
<dbReference type="PANTHER" id="PTHR46425">
    <property type="entry name" value="TRANSCRIPTION TERMINATION FACTOR RHO"/>
    <property type="match status" value="1"/>
</dbReference>
<feature type="binding site" evidence="9">
    <location>
        <begin position="405"/>
        <end position="410"/>
    </location>
    <ligand>
        <name>ATP</name>
        <dbReference type="ChEBI" id="CHEBI:30616"/>
    </ligand>
</feature>
<dbReference type="EC" id="3.6.4.-" evidence="9 10"/>
<sequence length="661" mass="71509">MSDTTELRTDAAVDSKKSADASSEAGEAATAPRSRAASRGTGLAAQKLPELQKLASSMGITGTGRMRKSDVIAAIEAKQGGPVGPVSSPGKAKSAKKADTAPKAGKVEATDGPAEAQSPAKSGTDEAPRKSAGERSSDQAVTETQGGKGDKPSRNRRSSRRRGDESGEQPRSDGTDSSTSASSVTKTSSTPQKNGPDSEDRDTRSGQGRERQRNRRNRNRGGDDQNSNNNSDRQQGGGQNQGRGNNNDDDDFGGGRRRGRRRDRRDRRGGRGGGQEQEPVIGEDDVLLPVAGILDILDNYAFVRTTGYLPGQSDVYVSLAQVRKHGLRKGDHIVGAVRQPRDGERREKFNALVRLDSVNGMSPDQARGRQEFSKLVPLYPQERLRLETEPNILTTRIIDLVAPIGKGQRGLIVSPPKAGKTMVMQAVANAITENNPECYLMVILVDERPEEVTDMQRTVKGEVIHSTFDRPAEDHTVVADLAIERAKRLVEMGMDVVVLLDSITRLGRAYNLAAPASGRIMSGGVDSTALYPPKRFFGAARNIEGGGSLTILATALVETGSRADEVIFEEFKGTGNMELKLNRSLADKRIFPAVDVDASSTRKEEILMSPEELNVVWKLRRVLHALDTQQAIELLLDKMKESKSNAEFLMQIQKTTVGPER</sequence>
<comment type="subunit">
    <text evidence="9">Homohexamer. The homohexamer assembles into an open ring structure.</text>
</comment>
<feature type="binding site" evidence="9">
    <location>
        <position position="448"/>
    </location>
    <ligand>
        <name>ATP</name>
        <dbReference type="ChEBI" id="CHEBI:30616"/>
    </ligand>
</feature>
<keyword evidence="6 9" id="KW-0694">RNA-binding</keyword>
<dbReference type="SMART" id="SM00959">
    <property type="entry name" value="Rho_N"/>
    <property type="match status" value="1"/>
</dbReference>
<feature type="compositionally biased region" description="Basic and acidic residues" evidence="12">
    <location>
        <begin position="96"/>
        <end position="109"/>
    </location>
</feature>
<feature type="compositionally biased region" description="Basic residues" evidence="12">
    <location>
        <begin position="255"/>
        <end position="270"/>
    </location>
</feature>
<evidence type="ECO:0000256" key="10">
    <source>
        <dbReference type="NCBIfam" id="TIGR00767"/>
    </source>
</evidence>